<organism evidence="1 2">
    <name type="scientific">Planococcus maritimus</name>
    <dbReference type="NCBI Taxonomy" id="192421"/>
    <lineage>
        <taxon>Bacteria</taxon>
        <taxon>Bacillati</taxon>
        <taxon>Bacillota</taxon>
        <taxon>Bacilli</taxon>
        <taxon>Bacillales</taxon>
        <taxon>Caryophanaceae</taxon>
        <taxon>Planococcus</taxon>
    </lineage>
</organism>
<sequence length="139" mass="15662">MDEALGKLEEDYLDAVDNNQSDSVEAFVEAFLHDSWSYNERNLATIKTAMSRYSQQQIDVDTFSSSFQRMVDRVQEKLQGLDGGGRYPVIQEGRGASLMIAFVDGLVIQYFSGTYTIEQLESDTPYLTQAILHMLKTAS</sequence>
<reference evidence="1 2" key="1">
    <citation type="submission" date="2020-07" db="EMBL/GenBank/DDBJ databases">
        <title>Screening of a cold-adapted Planococcus bacterium producing protease in traditional shrimp paste and protease identification by genome sequencing.</title>
        <authorList>
            <person name="Gao R."/>
            <person name="Leng W."/>
            <person name="Chu Q."/>
            <person name="Wu X."/>
            <person name="Liu H."/>
            <person name="Li X."/>
        </authorList>
    </citation>
    <scope>NUCLEOTIDE SEQUENCE [LARGE SCALE GENOMIC DNA]</scope>
    <source>
        <strain evidence="1 2">XJ11</strain>
    </source>
</reference>
<dbReference type="EMBL" id="CP059540">
    <property type="protein sequence ID" value="QMT18956.1"/>
    <property type="molecule type" value="Genomic_DNA"/>
</dbReference>
<accession>A0A7D7R2Y5</accession>
<evidence type="ECO:0000313" key="1">
    <source>
        <dbReference type="EMBL" id="QMT18956.1"/>
    </source>
</evidence>
<dbReference type="AlphaFoldDB" id="A0A7D7R2Y5"/>
<name>A0A7D7R2Y5_PLAMR</name>
<keyword evidence="2" id="KW-1185">Reference proteome</keyword>
<proteinExistence type="predicted"/>
<gene>
    <name evidence="1" type="ORF">H1Q58_02980</name>
</gene>
<evidence type="ECO:0008006" key="3">
    <source>
        <dbReference type="Google" id="ProtNLM"/>
    </source>
</evidence>
<dbReference type="KEGG" id="pdec:H1Q58_02980"/>
<dbReference type="Proteomes" id="UP000514716">
    <property type="component" value="Chromosome"/>
</dbReference>
<protein>
    <recommendedName>
        <fullName evidence="3">TetR family transcriptional regulator</fullName>
    </recommendedName>
</protein>
<evidence type="ECO:0000313" key="2">
    <source>
        <dbReference type="Proteomes" id="UP000514716"/>
    </source>
</evidence>